<dbReference type="SMART" id="SM00530">
    <property type="entry name" value="HTH_XRE"/>
    <property type="match status" value="1"/>
</dbReference>
<evidence type="ECO:0000313" key="3">
    <source>
        <dbReference type="Proteomes" id="UP000013523"/>
    </source>
</evidence>
<dbReference type="GO" id="GO:0003677">
    <property type="term" value="F:DNA binding"/>
    <property type="evidence" value="ECO:0007669"/>
    <property type="project" value="InterPro"/>
</dbReference>
<dbReference type="PATRIC" id="fig|86416.3.peg.293"/>
<dbReference type="KEGG" id="cpas:Clopa_0315"/>
<dbReference type="AlphaFoldDB" id="R4JX30"/>
<protein>
    <submittedName>
        <fullName evidence="2">Putative transcriptional regulator</fullName>
    </submittedName>
</protein>
<dbReference type="SUPFAM" id="SSF47413">
    <property type="entry name" value="lambda repressor-like DNA-binding domains"/>
    <property type="match status" value="1"/>
</dbReference>
<dbReference type="eggNOG" id="ENOG5030GSN">
    <property type="taxonomic scope" value="Bacteria"/>
</dbReference>
<dbReference type="EMBL" id="CP003261">
    <property type="protein sequence ID" value="AGK95377.1"/>
    <property type="molecule type" value="Genomic_DNA"/>
</dbReference>
<dbReference type="RefSeq" id="WP_015613704.1">
    <property type="nucleotide sequence ID" value="NC_021182.1"/>
</dbReference>
<keyword evidence="3" id="KW-1185">Reference proteome</keyword>
<feature type="domain" description="HTH cro/C1-type" evidence="1">
    <location>
        <begin position="6"/>
        <end position="61"/>
    </location>
</feature>
<reference evidence="2 3" key="1">
    <citation type="submission" date="2012-01" db="EMBL/GenBank/DDBJ databases">
        <title>Complete sequence of chromosome of Clostridium pasteurianum BC1.</title>
        <authorList>
            <consortium name="US DOE Joint Genome Institute"/>
            <person name="Lucas S."/>
            <person name="Han J."/>
            <person name="Lapidus A."/>
            <person name="Cheng J.-F."/>
            <person name="Goodwin L."/>
            <person name="Pitluck S."/>
            <person name="Peters L."/>
            <person name="Mikhailova N."/>
            <person name="Teshima H."/>
            <person name="Detter J.C."/>
            <person name="Han C."/>
            <person name="Tapia R."/>
            <person name="Land M."/>
            <person name="Hauser L."/>
            <person name="Kyrpides N."/>
            <person name="Ivanova N."/>
            <person name="Pagani I."/>
            <person name="Dunn J."/>
            <person name="Taghavi S."/>
            <person name="Francis A."/>
            <person name="van der Lelie D."/>
            <person name="Woyke T."/>
        </authorList>
    </citation>
    <scope>NUCLEOTIDE SEQUENCE [LARGE SCALE GENOMIC DNA]</scope>
    <source>
        <strain evidence="2 3">BC1</strain>
    </source>
</reference>
<dbReference type="STRING" id="86416.Clopa_0315"/>
<name>R4JX30_CLOPA</name>
<dbReference type="OrthoDB" id="48775at2"/>
<dbReference type="InterPro" id="IPR001387">
    <property type="entry name" value="Cro/C1-type_HTH"/>
</dbReference>
<dbReference type="CDD" id="cd00093">
    <property type="entry name" value="HTH_XRE"/>
    <property type="match status" value="1"/>
</dbReference>
<proteinExistence type="predicted"/>
<dbReference type="Gene3D" id="1.10.260.40">
    <property type="entry name" value="lambda repressor-like DNA-binding domains"/>
    <property type="match status" value="1"/>
</dbReference>
<dbReference type="HOGENOM" id="CLU_066192_44_5_9"/>
<gene>
    <name evidence="2" type="ORF">Clopa_0315</name>
</gene>
<accession>R4JX30</accession>
<evidence type="ECO:0000259" key="1">
    <source>
        <dbReference type="PROSITE" id="PS50943"/>
    </source>
</evidence>
<dbReference type="Pfam" id="PF01381">
    <property type="entry name" value="HTH_3"/>
    <property type="match status" value="1"/>
</dbReference>
<organism evidence="2 3">
    <name type="scientific">Clostridium pasteurianum BC1</name>
    <dbReference type="NCBI Taxonomy" id="86416"/>
    <lineage>
        <taxon>Bacteria</taxon>
        <taxon>Bacillati</taxon>
        <taxon>Bacillota</taxon>
        <taxon>Clostridia</taxon>
        <taxon>Eubacteriales</taxon>
        <taxon>Clostridiaceae</taxon>
        <taxon>Clostridium</taxon>
    </lineage>
</organism>
<dbReference type="PROSITE" id="PS50943">
    <property type="entry name" value="HTH_CROC1"/>
    <property type="match status" value="1"/>
</dbReference>
<evidence type="ECO:0000313" key="2">
    <source>
        <dbReference type="EMBL" id="AGK95377.1"/>
    </source>
</evidence>
<dbReference type="InterPro" id="IPR010982">
    <property type="entry name" value="Lambda_DNA-bd_dom_sf"/>
</dbReference>
<dbReference type="Proteomes" id="UP000013523">
    <property type="component" value="Chromosome"/>
</dbReference>
<sequence>MNLPLLIQIRAETGLTQKDMAQKLNYKNKASYCLIENGKTKVTIDLALKIKNILKLNEDDFNKIFFEN</sequence>